<evidence type="ECO:0000313" key="5">
    <source>
        <dbReference type="Proteomes" id="UP000029507"/>
    </source>
</evidence>
<dbReference type="PRINTS" id="PR00455">
    <property type="entry name" value="HTHTETR"/>
</dbReference>
<feature type="DNA-binding region" description="H-T-H motif" evidence="2">
    <location>
        <begin position="30"/>
        <end position="49"/>
    </location>
</feature>
<reference evidence="4 5" key="1">
    <citation type="submission" date="2014-08" db="EMBL/GenBank/DDBJ databases">
        <title>Comparative genomics of the Paenibacillus odorifer group.</title>
        <authorList>
            <person name="den Bakker H.C."/>
            <person name="Tsai Y.-C."/>
            <person name="Martin N."/>
            <person name="Korlach J."/>
            <person name="Wiedmann M."/>
        </authorList>
    </citation>
    <scope>NUCLEOTIDE SEQUENCE [LARGE SCALE GENOMIC DNA]</scope>
    <source>
        <strain evidence="4 5">DSM 14472</strain>
    </source>
</reference>
<evidence type="ECO:0000259" key="3">
    <source>
        <dbReference type="PROSITE" id="PS50977"/>
    </source>
</evidence>
<dbReference type="Pfam" id="PF00440">
    <property type="entry name" value="TetR_N"/>
    <property type="match status" value="1"/>
</dbReference>
<dbReference type="PANTHER" id="PTHR43479">
    <property type="entry name" value="ACREF/ENVCD OPERON REPRESSOR-RELATED"/>
    <property type="match status" value="1"/>
</dbReference>
<evidence type="ECO:0000256" key="1">
    <source>
        <dbReference type="ARBA" id="ARBA00023125"/>
    </source>
</evidence>
<dbReference type="STRING" id="169760.PSTEL_12825"/>
<dbReference type="Gene3D" id="1.10.357.10">
    <property type="entry name" value="Tetracycline Repressor, domain 2"/>
    <property type="match status" value="1"/>
</dbReference>
<dbReference type="HOGENOM" id="CLU_069356_12_6_9"/>
<dbReference type="SUPFAM" id="SSF48498">
    <property type="entry name" value="Tetracyclin repressor-like, C-terminal domain"/>
    <property type="match status" value="1"/>
</dbReference>
<evidence type="ECO:0000313" key="4">
    <source>
        <dbReference type="EMBL" id="AIQ63839.1"/>
    </source>
</evidence>
<sequence length="189" mass="20697">MAGVKGETTRARLLASAEERFAAQGYHGTTVSQIVAGAGLTQASFYLYFPSKEELMNELLRRFEDRIRELGNAGEEAGRQPDGKLEAFATHSLIAMFKLLGENLNLTRIALQGAAGERIRLELARGVADNLRLNQSRGVVSPEIEPGLAAESLVAAVEYLAYRYLMNGERSVEELGNQAARLFLRGILK</sequence>
<dbReference type="GO" id="GO:0003677">
    <property type="term" value="F:DNA binding"/>
    <property type="evidence" value="ECO:0007669"/>
    <property type="project" value="UniProtKB-UniRule"/>
</dbReference>
<dbReference type="InterPro" id="IPR009057">
    <property type="entry name" value="Homeodomain-like_sf"/>
</dbReference>
<dbReference type="AlphaFoldDB" id="A0A089N543"/>
<organism evidence="4 5">
    <name type="scientific">Paenibacillus stellifer</name>
    <dbReference type="NCBI Taxonomy" id="169760"/>
    <lineage>
        <taxon>Bacteria</taxon>
        <taxon>Bacillati</taxon>
        <taxon>Bacillota</taxon>
        <taxon>Bacilli</taxon>
        <taxon>Bacillales</taxon>
        <taxon>Paenibacillaceae</taxon>
        <taxon>Paenibacillus</taxon>
    </lineage>
</organism>
<dbReference type="RefSeq" id="WP_038695664.1">
    <property type="nucleotide sequence ID" value="NZ_CP009286.1"/>
</dbReference>
<feature type="domain" description="HTH tetR-type" evidence="3">
    <location>
        <begin position="7"/>
        <end position="67"/>
    </location>
</feature>
<dbReference type="InterPro" id="IPR050624">
    <property type="entry name" value="HTH-type_Tx_Regulator"/>
</dbReference>
<gene>
    <name evidence="4" type="ORF">PSTEL_12825</name>
</gene>
<evidence type="ECO:0000256" key="2">
    <source>
        <dbReference type="PROSITE-ProRule" id="PRU00335"/>
    </source>
</evidence>
<proteinExistence type="predicted"/>
<dbReference type="InterPro" id="IPR001647">
    <property type="entry name" value="HTH_TetR"/>
</dbReference>
<dbReference type="PROSITE" id="PS50977">
    <property type="entry name" value="HTH_TETR_2"/>
    <property type="match status" value="1"/>
</dbReference>
<dbReference type="InterPro" id="IPR023772">
    <property type="entry name" value="DNA-bd_HTH_TetR-type_CS"/>
</dbReference>
<dbReference type="Proteomes" id="UP000029507">
    <property type="component" value="Chromosome"/>
</dbReference>
<dbReference type="KEGG" id="pste:PSTEL_12825"/>
<keyword evidence="5" id="KW-1185">Reference proteome</keyword>
<dbReference type="PROSITE" id="PS01081">
    <property type="entry name" value="HTH_TETR_1"/>
    <property type="match status" value="1"/>
</dbReference>
<accession>A0A089N543</accession>
<dbReference type="OrthoDB" id="9812484at2"/>
<dbReference type="PANTHER" id="PTHR43479:SF8">
    <property type="entry name" value="TRANSCRIPTIONAL REGULATOR, TETR FAMILY"/>
    <property type="match status" value="1"/>
</dbReference>
<dbReference type="EMBL" id="CP009286">
    <property type="protein sequence ID" value="AIQ63839.1"/>
    <property type="molecule type" value="Genomic_DNA"/>
</dbReference>
<dbReference type="SUPFAM" id="SSF46689">
    <property type="entry name" value="Homeodomain-like"/>
    <property type="match status" value="1"/>
</dbReference>
<dbReference type="InterPro" id="IPR036271">
    <property type="entry name" value="Tet_transcr_reg_TetR-rel_C_sf"/>
</dbReference>
<protein>
    <recommendedName>
        <fullName evidence="3">HTH tetR-type domain-containing protein</fullName>
    </recommendedName>
</protein>
<name>A0A089N543_9BACL</name>
<keyword evidence="1 2" id="KW-0238">DNA-binding</keyword>